<dbReference type="Pfam" id="PF00023">
    <property type="entry name" value="Ank"/>
    <property type="match status" value="1"/>
</dbReference>
<evidence type="ECO:0000256" key="4">
    <source>
        <dbReference type="SAM" id="MobiDB-lite"/>
    </source>
</evidence>
<feature type="region of interest" description="Disordered" evidence="4">
    <location>
        <begin position="204"/>
        <end position="261"/>
    </location>
</feature>
<dbReference type="PANTHER" id="PTHR24188:SF29">
    <property type="entry name" value="GH09064P"/>
    <property type="match status" value="1"/>
</dbReference>
<reference evidence="6" key="1">
    <citation type="journal article" date="2021" name="Nat. Commun.">
        <title>Genetic determinants of endophytism in the Arabidopsis root mycobiome.</title>
        <authorList>
            <person name="Mesny F."/>
            <person name="Miyauchi S."/>
            <person name="Thiergart T."/>
            <person name="Pickel B."/>
            <person name="Atanasova L."/>
            <person name="Karlsson M."/>
            <person name="Huettel B."/>
            <person name="Barry K.W."/>
            <person name="Haridas S."/>
            <person name="Chen C."/>
            <person name="Bauer D."/>
            <person name="Andreopoulos W."/>
            <person name="Pangilinan J."/>
            <person name="LaButti K."/>
            <person name="Riley R."/>
            <person name="Lipzen A."/>
            <person name="Clum A."/>
            <person name="Drula E."/>
            <person name="Henrissat B."/>
            <person name="Kohler A."/>
            <person name="Grigoriev I.V."/>
            <person name="Martin F.M."/>
            <person name="Hacquard S."/>
        </authorList>
    </citation>
    <scope>NUCLEOTIDE SEQUENCE</scope>
    <source>
        <strain evidence="6">MPI-CAGE-AT-0016</strain>
    </source>
</reference>
<dbReference type="PANTHER" id="PTHR24188">
    <property type="entry name" value="ANKYRIN REPEAT PROTEIN"/>
    <property type="match status" value="1"/>
</dbReference>
<dbReference type="Gene3D" id="1.25.40.20">
    <property type="entry name" value="Ankyrin repeat-containing domain"/>
    <property type="match status" value="4"/>
</dbReference>
<dbReference type="InterPro" id="IPR036770">
    <property type="entry name" value="Ankyrin_rpt-contain_sf"/>
</dbReference>
<evidence type="ECO:0000259" key="5">
    <source>
        <dbReference type="Pfam" id="PF24883"/>
    </source>
</evidence>
<accession>A0A8K0X3R8</accession>
<feature type="repeat" description="ANK" evidence="3">
    <location>
        <begin position="813"/>
        <end position="845"/>
    </location>
</feature>
<dbReference type="EMBL" id="JAGPXD010000003">
    <property type="protein sequence ID" value="KAH7362982.1"/>
    <property type="molecule type" value="Genomic_DNA"/>
</dbReference>
<evidence type="ECO:0000256" key="3">
    <source>
        <dbReference type="PROSITE-ProRule" id="PRU00023"/>
    </source>
</evidence>
<feature type="repeat" description="ANK" evidence="3">
    <location>
        <begin position="879"/>
        <end position="911"/>
    </location>
</feature>
<dbReference type="Proteomes" id="UP000813385">
    <property type="component" value="Unassembled WGS sequence"/>
</dbReference>
<sequence length="995" mass="108693">MMSLFLLEKFEASEALRGGPDGVLLFYFVDNRNERRNTAVSMLRGLIHALLQHRPALMSHLLPDFEVQKEALFARTSLEALWRIFTTMLRDPSAGPVRCLIDGLDECLEEDLVRLLRKITTFFEHEQRGAASAPATLKLILVSREAPACIADNLSNYPRIDVSAATARTRIIRVTEEGQTTTTTSTSVRTDKKFADLVRVAVEKNKTSQQVHEASDEQAGGHSSAQPPPLPPRLPPRHVSGGLSVSNEGSHVPPSNDRPNVASHQYVADEYTFDPPVEDDSEDEIENRVSANNPIGDPPQSEQTQSEAPPVYVVQSEAQVVTKTDIQEEVHVDQGSLEHYIDAMVSQLAEDMGYDESISALVGAGLRSRGDGTFLWVDLAVEEIKRHPVHQVEDVVDQLLPGLDNMYCNTLHQITPEFVPLATALLRWAVTARRPMYVAELATALTLQGFTSDDPREMVEKGIAICGSMLALKAGDEKVDATVQLSHLSVKDFLTASDGPICSDAHLSKFHVDTGLADGEIATLCIRYLEQGCLKAGRVSDDGAERLAQFPLLVYAIESWPDHLRLASHPQVDLDWPFFQPNSTIRKNWWSTYFTWKTGKSVYWVPRSFNLLHLAAYANIPPIAQRLEEVGAFYPRLNDADSYGCSALDVAAVEGNLEIFAFLHSKGAKLETVGGEDVFTTACKKGQAKIVEYLLDAGYDVNAIVEPTGMDALKIVALTPRFLHGVASEYQTLESDHWTMMLSDMGTETTPIFDACMFGHTSVVELLLRRGADLGRLTSSKWTALHTAAWTGQLECVKLLIQHGADPEQANEGGLVALHCAASRGKAAVATYLLEQGVKVDAVTPRQRTSLHFAAAYDSVDTVQALVAAGADIEARSYKGETPLHVAARRAMPGTVEALLALGARVDAVEQEGKTPLAALRETRFLSDDQKKVVQMLEKAEAARAPSTAVSAPSFSYTPPPPGGLSAGASPTAKKRRSFLSLSGMVDKVEGLYLR</sequence>
<feature type="repeat" description="ANK" evidence="3">
    <location>
        <begin position="846"/>
        <end position="878"/>
    </location>
</feature>
<dbReference type="OrthoDB" id="20872at2759"/>
<keyword evidence="1" id="KW-0677">Repeat</keyword>
<dbReference type="SUPFAM" id="SSF48403">
    <property type="entry name" value="Ankyrin repeat"/>
    <property type="match status" value="1"/>
</dbReference>
<feature type="repeat" description="ANK" evidence="3">
    <location>
        <begin position="747"/>
        <end position="779"/>
    </location>
</feature>
<dbReference type="InterPro" id="IPR056884">
    <property type="entry name" value="NPHP3-like_N"/>
</dbReference>
<proteinExistence type="predicted"/>
<evidence type="ECO:0000256" key="2">
    <source>
        <dbReference type="ARBA" id="ARBA00023043"/>
    </source>
</evidence>
<feature type="region of interest" description="Disordered" evidence="4">
    <location>
        <begin position="289"/>
        <end position="310"/>
    </location>
</feature>
<dbReference type="AlphaFoldDB" id="A0A8K0X3R8"/>
<dbReference type="Pfam" id="PF24883">
    <property type="entry name" value="NPHP3_N"/>
    <property type="match status" value="1"/>
</dbReference>
<protein>
    <submittedName>
        <fullName evidence="6">NACHT and ankyrin domain-containing protein</fullName>
    </submittedName>
</protein>
<feature type="repeat" description="ANK" evidence="3">
    <location>
        <begin position="674"/>
        <end position="706"/>
    </location>
</feature>
<feature type="repeat" description="ANK" evidence="3">
    <location>
        <begin position="780"/>
        <end position="812"/>
    </location>
</feature>
<dbReference type="SMART" id="SM00248">
    <property type="entry name" value="ANK"/>
    <property type="match status" value="7"/>
</dbReference>
<evidence type="ECO:0000256" key="1">
    <source>
        <dbReference type="ARBA" id="ARBA00022737"/>
    </source>
</evidence>
<evidence type="ECO:0000313" key="7">
    <source>
        <dbReference type="Proteomes" id="UP000813385"/>
    </source>
</evidence>
<name>A0A8K0X3R8_9PEZI</name>
<keyword evidence="2 3" id="KW-0040">ANK repeat</keyword>
<evidence type="ECO:0000313" key="6">
    <source>
        <dbReference type="EMBL" id="KAH7362982.1"/>
    </source>
</evidence>
<dbReference type="Pfam" id="PF12796">
    <property type="entry name" value="Ank_2"/>
    <property type="match status" value="2"/>
</dbReference>
<feature type="repeat" description="ANK" evidence="3">
    <location>
        <begin position="643"/>
        <end position="675"/>
    </location>
</feature>
<dbReference type="PROSITE" id="PS50297">
    <property type="entry name" value="ANK_REP_REGION"/>
    <property type="match status" value="5"/>
</dbReference>
<feature type="region of interest" description="Disordered" evidence="4">
    <location>
        <begin position="948"/>
        <end position="972"/>
    </location>
</feature>
<comment type="caution">
    <text evidence="6">The sequence shown here is derived from an EMBL/GenBank/DDBJ whole genome shotgun (WGS) entry which is preliminary data.</text>
</comment>
<feature type="compositionally biased region" description="Polar residues" evidence="4">
    <location>
        <begin position="948"/>
        <end position="957"/>
    </location>
</feature>
<dbReference type="PROSITE" id="PS50088">
    <property type="entry name" value="ANK_REPEAT"/>
    <property type="match status" value="7"/>
</dbReference>
<gene>
    <name evidence="6" type="ORF">B0T11DRAFT_225659</name>
</gene>
<keyword evidence="7" id="KW-1185">Reference proteome</keyword>
<organism evidence="6 7">
    <name type="scientific">Plectosphaerella cucumerina</name>
    <dbReference type="NCBI Taxonomy" id="40658"/>
    <lineage>
        <taxon>Eukaryota</taxon>
        <taxon>Fungi</taxon>
        <taxon>Dikarya</taxon>
        <taxon>Ascomycota</taxon>
        <taxon>Pezizomycotina</taxon>
        <taxon>Sordariomycetes</taxon>
        <taxon>Hypocreomycetidae</taxon>
        <taxon>Glomerellales</taxon>
        <taxon>Plectosphaerellaceae</taxon>
        <taxon>Plectosphaerella</taxon>
    </lineage>
</organism>
<feature type="domain" description="Nephrocystin 3-like N-terminal" evidence="5">
    <location>
        <begin position="23"/>
        <end position="144"/>
    </location>
</feature>
<dbReference type="InterPro" id="IPR002110">
    <property type="entry name" value="Ankyrin_rpt"/>
</dbReference>